<keyword evidence="3 6" id="KW-1133">Transmembrane helix</keyword>
<dbReference type="OrthoDB" id="9766361at2"/>
<dbReference type="InterPro" id="IPR001940">
    <property type="entry name" value="Peptidase_S1C"/>
</dbReference>
<keyword evidence="8" id="KW-1185">Reference proteome</keyword>
<keyword evidence="7" id="KW-0378">Hydrolase</keyword>
<dbReference type="AlphaFoldDB" id="A0A5B8UB25"/>
<dbReference type="NCBIfam" id="NF033740">
    <property type="entry name" value="MarP_fam_protase"/>
    <property type="match status" value="1"/>
</dbReference>
<dbReference type="Gene3D" id="2.40.10.10">
    <property type="entry name" value="Trypsin-like serine proteases"/>
    <property type="match status" value="2"/>
</dbReference>
<accession>A0A5B8UB25</accession>
<sequence>MSLIDWLIVGFTAVMAAIGWRQGFLAGALALAGFTGGAFLGSRLGPALLPGGSSSVYAPLVALVAALAGGSILAGALEGAGFVLRRAIPIPGVAALDGLLGALLSAAVGLGLAWLAGAVMLQTPGARHLRTDIQRSAILSRLNAVLPPSGSVLHLLARFDPFPHIDGPEADVPAPAPAVARDPQVRAAAASVVRVLGTACGLGIEGSGWVAGDGIVVTNAHVVAGEDDTVVQERGTGPRLQARAVAFDATNDVAVLRVEGLHAPALALDADPASGRSGAILGFPQNGPYDVRAGRLGQTRTVLSQDAYGNGPVSRRMTPFRGRVRPGNSGGPLVGTDGRVLTTVFAQARGSTRQGGYGVPNAVVRDVLDGAAGGGSVSTGRCAG</sequence>
<dbReference type="EMBL" id="CP042430">
    <property type="protein sequence ID" value="QEC50018.1"/>
    <property type="molecule type" value="Genomic_DNA"/>
</dbReference>
<dbReference type="Proteomes" id="UP000321805">
    <property type="component" value="Chromosome"/>
</dbReference>
<dbReference type="Pfam" id="PF13365">
    <property type="entry name" value="Trypsin_2"/>
    <property type="match status" value="1"/>
</dbReference>
<dbReference type="GO" id="GO:0016020">
    <property type="term" value="C:membrane"/>
    <property type="evidence" value="ECO:0007669"/>
    <property type="project" value="UniProtKB-SubCell"/>
</dbReference>
<evidence type="ECO:0000256" key="1">
    <source>
        <dbReference type="ARBA" id="ARBA00004141"/>
    </source>
</evidence>
<feature type="transmembrane region" description="Helical" evidence="6">
    <location>
        <begin position="98"/>
        <end position="121"/>
    </location>
</feature>
<dbReference type="InterPro" id="IPR003825">
    <property type="entry name" value="Colicin-V_CvpA"/>
</dbReference>
<dbReference type="PANTHER" id="PTHR43019">
    <property type="entry name" value="SERINE ENDOPROTEASE DEGS"/>
    <property type="match status" value="1"/>
</dbReference>
<feature type="transmembrane region" description="Helical" evidence="6">
    <location>
        <begin position="56"/>
        <end position="77"/>
    </location>
</feature>
<comment type="subcellular location">
    <subcellularLocation>
        <location evidence="1">Membrane</location>
        <topology evidence="1">Multi-pass membrane protein</topology>
    </subcellularLocation>
</comment>
<evidence type="ECO:0000313" key="7">
    <source>
        <dbReference type="EMBL" id="QEC50018.1"/>
    </source>
</evidence>
<keyword evidence="4 6" id="KW-0472">Membrane</keyword>
<dbReference type="InterPro" id="IPR047680">
    <property type="entry name" value="MarP-like"/>
</dbReference>
<evidence type="ECO:0000256" key="4">
    <source>
        <dbReference type="ARBA" id="ARBA00023136"/>
    </source>
</evidence>
<dbReference type="GO" id="GO:0006508">
    <property type="term" value="P:proteolysis"/>
    <property type="evidence" value="ECO:0007669"/>
    <property type="project" value="UniProtKB-KW"/>
</dbReference>
<dbReference type="SUPFAM" id="SSF50494">
    <property type="entry name" value="Trypsin-like serine proteases"/>
    <property type="match status" value="1"/>
</dbReference>
<keyword evidence="2 6" id="KW-0812">Transmembrane</keyword>
<evidence type="ECO:0000256" key="6">
    <source>
        <dbReference type="SAM" id="Phobius"/>
    </source>
</evidence>
<dbReference type="PRINTS" id="PR00834">
    <property type="entry name" value="PROTEASES2C"/>
</dbReference>
<dbReference type="GO" id="GO:0004252">
    <property type="term" value="F:serine-type endopeptidase activity"/>
    <property type="evidence" value="ECO:0007669"/>
    <property type="project" value="InterPro"/>
</dbReference>
<dbReference type="RefSeq" id="WP_146922383.1">
    <property type="nucleotide sequence ID" value="NZ_CP042430.1"/>
</dbReference>
<dbReference type="Pfam" id="PF02674">
    <property type="entry name" value="Colicin_V"/>
    <property type="match status" value="1"/>
</dbReference>
<evidence type="ECO:0000256" key="2">
    <source>
        <dbReference type="ARBA" id="ARBA00022692"/>
    </source>
</evidence>
<dbReference type="InterPro" id="IPR043504">
    <property type="entry name" value="Peptidase_S1_PA_chymotrypsin"/>
</dbReference>
<dbReference type="KEGG" id="bsol:FSW04_22230"/>
<reference evidence="7 8" key="1">
    <citation type="journal article" date="2018" name="J. Microbiol.">
        <title>Baekduia soli gen. nov., sp. nov., a novel bacterium isolated from the soil of Baekdu Mountain and proposal of a novel family name, Baekduiaceae fam. nov.</title>
        <authorList>
            <person name="An D.S."/>
            <person name="Siddiqi M.Z."/>
            <person name="Kim K.H."/>
            <person name="Yu H.S."/>
            <person name="Im W.T."/>
        </authorList>
    </citation>
    <scope>NUCLEOTIDE SEQUENCE [LARGE SCALE GENOMIC DNA]</scope>
    <source>
        <strain evidence="7 8">BR7-21</strain>
    </source>
</reference>
<gene>
    <name evidence="7" type="ORF">FSW04_22230</name>
</gene>
<dbReference type="GO" id="GO:0009403">
    <property type="term" value="P:toxin biosynthetic process"/>
    <property type="evidence" value="ECO:0007669"/>
    <property type="project" value="InterPro"/>
</dbReference>
<dbReference type="InterPro" id="IPR009003">
    <property type="entry name" value="Peptidase_S1_PA"/>
</dbReference>
<evidence type="ECO:0000256" key="3">
    <source>
        <dbReference type="ARBA" id="ARBA00022989"/>
    </source>
</evidence>
<organism evidence="7 8">
    <name type="scientific">Baekduia soli</name>
    <dbReference type="NCBI Taxonomy" id="496014"/>
    <lineage>
        <taxon>Bacteria</taxon>
        <taxon>Bacillati</taxon>
        <taxon>Actinomycetota</taxon>
        <taxon>Thermoleophilia</taxon>
        <taxon>Solirubrobacterales</taxon>
        <taxon>Baekduiaceae</taxon>
        <taxon>Baekduia</taxon>
    </lineage>
</organism>
<evidence type="ECO:0000256" key="5">
    <source>
        <dbReference type="SAM" id="MobiDB-lite"/>
    </source>
</evidence>
<dbReference type="PANTHER" id="PTHR43019:SF23">
    <property type="entry name" value="PROTEASE DO-LIKE 5, CHLOROPLASTIC"/>
    <property type="match status" value="1"/>
</dbReference>
<keyword evidence="7" id="KW-0645">Protease</keyword>
<feature type="region of interest" description="Disordered" evidence="5">
    <location>
        <begin position="305"/>
        <end position="335"/>
    </location>
</feature>
<protein>
    <submittedName>
        <fullName evidence="7">MarP family serine protease</fullName>
    </submittedName>
</protein>
<evidence type="ECO:0000313" key="8">
    <source>
        <dbReference type="Proteomes" id="UP000321805"/>
    </source>
</evidence>
<proteinExistence type="predicted"/>
<name>A0A5B8UB25_9ACTN</name>